<keyword evidence="3 9" id="KW-0808">Transferase</keyword>
<feature type="transmembrane region" description="Helical" evidence="7">
    <location>
        <begin position="51"/>
        <end position="71"/>
    </location>
</feature>
<gene>
    <name evidence="9" type="ORF">CLM73_18610</name>
</gene>
<reference evidence="9 10" key="1">
    <citation type="submission" date="2017-09" db="EMBL/GenBank/DDBJ databases">
        <title>Genomic, metabolic, and phenotypic characteristics of bacterial isolates from the natural microbiome of the model nematode Caenorhabditis elegans.</title>
        <authorList>
            <person name="Zimmermann J."/>
            <person name="Obeng N."/>
            <person name="Yang W."/>
            <person name="Obeng O."/>
            <person name="Kissoyan K."/>
            <person name="Pees B."/>
            <person name="Dirksen P."/>
            <person name="Hoppner M."/>
            <person name="Franke A."/>
            <person name="Rosenstiel P."/>
            <person name="Leippe M."/>
            <person name="Dierking K."/>
            <person name="Kaleta C."/>
            <person name="Schulenburg H."/>
        </authorList>
    </citation>
    <scope>NUCLEOTIDE SEQUENCE [LARGE SCALE GENOMIC DNA]</scope>
    <source>
        <strain evidence="9 10">MYb73</strain>
    </source>
</reference>
<dbReference type="GO" id="GO:0016780">
    <property type="term" value="F:phosphotransferase activity, for other substituted phosphate groups"/>
    <property type="evidence" value="ECO:0007669"/>
    <property type="project" value="TreeGrafter"/>
</dbReference>
<evidence type="ECO:0000256" key="2">
    <source>
        <dbReference type="ARBA" id="ARBA00006464"/>
    </source>
</evidence>
<evidence type="ECO:0000256" key="4">
    <source>
        <dbReference type="ARBA" id="ARBA00022692"/>
    </source>
</evidence>
<dbReference type="OrthoDB" id="9808602at2"/>
<dbReference type="Proteomes" id="UP000239477">
    <property type="component" value="Chromosome"/>
</dbReference>
<dbReference type="InterPro" id="IPR003362">
    <property type="entry name" value="Bact_transf"/>
</dbReference>
<keyword evidence="5 7" id="KW-1133">Transmembrane helix</keyword>
<dbReference type="SUPFAM" id="SSF51735">
    <property type="entry name" value="NAD(P)-binding Rossmann-fold domains"/>
    <property type="match status" value="1"/>
</dbReference>
<dbReference type="NCBIfam" id="TIGR03025">
    <property type="entry name" value="EPS_sugtrans"/>
    <property type="match status" value="1"/>
</dbReference>
<dbReference type="Gene3D" id="3.40.50.720">
    <property type="entry name" value="NAD(P)-binding Rossmann-like Domain"/>
    <property type="match status" value="1"/>
</dbReference>
<dbReference type="PANTHER" id="PTHR30576">
    <property type="entry name" value="COLANIC BIOSYNTHESIS UDP-GLUCOSE LIPID CARRIER TRANSFERASE"/>
    <property type="match status" value="1"/>
</dbReference>
<feature type="transmembrane region" description="Helical" evidence="7">
    <location>
        <begin position="83"/>
        <end position="105"/>
    </location>
</feature>
<dbReference type="RefSeq" id="WP_105239704.1">
    <property type="nucleotide sequence ID" value="NZ_CP023270.1"/>
</dbReference>
<evidence type="ECO:0000313" key="9">
    <source>
        <dbReference type="EMBL" id="AVJ28966.1"/>
    </source>
</evidence>
<dbReference type="EMBL" id="CP023270">
    <property type="protein sequence ID" value="AVJ28966.1"/>
    <property type="molecule type" value="Genomic_DNA"/>
</dbReference>
<dbReference type="Pfam" id="PF13727">
    <property type="entry name" value="CoA_binding_3"/>
    <property type="match status" value="1"/>
</dbReference>
<sequence length="469" mass="53124">MDPSQSDTSARFSGASYLYRLLDAAIVITCGLTATGLKFSEDAYTDPPQIHLFLIYLCGLGVIALFPAFRLYVSWRGRLLTDLVVRSLAAWATVFALGIFVSFLMHQTGAISRLWAATWFGMAALALAGVRIAVYAVLGAARDRGMDKKRVLLVGFGALGHDMWRRVEKYREAGYQILGIYAEPHEILPPQVRRLHDLDNLTDFVRENKVREIWIVLPMEAGQELREVLYHLRNDLVDIRWIPDVMSIQLLGHRIGEFLGLPAIQLNSLPAAGVRGWAKEAFDRSFALCALIGLAPVMLTVAALIKLTSRGPVFFTQPRLGVDGKVFHVYKFRTMTVHQEHGVVTQATRNDNRITRIGGFLRRTSLDELPQFLNVLMGDMSVVGPRPHALEHNEMYKDLVQRYMMRHRVKPGITGWAQVNGFRGQTDTLRKMSDRVEHDIYYIQHWTFRMDLLIIARTAISGWTGRNVY</sequence>
<name>A0A2S0IAD1_9BURK</name>
<feature type="domain" description="Bacterial sugar transferase" evidence="8">
    <location>
        <begin position="279"/>
        <end position="460"/>
    </location>
</feature>
<comment type="subcellular location">
    <subcellularLocation>
        <location evidence="1">Membrane</location>
        <topology evidence="1">Multi-pass membrane protein</topology>
    </subcellularLocation>
</comment>
<dbReference type="NCBIfam" id="TIGR03023">
    <property type="entry name" value="WcaJ_sugtrans"/>
    <property type="match status" value="1"/>
</dbReference>
<evidence type="ECO:0000256" key="1">
    <source>
        <dbReference type="ARBA" id="ARBA00004141"/>
    </source>
</evidence>
<dbReference type="GO" id="GO:0016020">
    <property type="term" value="C:membrane"/>
    <property type="evidence" value="ECO:0007669"/>
    <property type="project" value="UniProtKB-SubCell"/>
</dbReference>
<dbReference type="InterPro" id="IPR017475">
    <property type="entry name" value="EPS_sugar_tfrase"/>
</dbReference>
<comment type="similarity">
    <text evidence="2">Belongs to the bacterial sugar transferase family.</text>
</comment>
<evidence type="ECO:0000259" key="8">
    <source>
        <dbReference type="Pfam" id="PF02397"/>
    </source>
</evidence>
<accession>A0A2S0IAD1</accession>
<evidence type="ECO:0000256" key="3">
    <source>
        <dbReference type="ARBA" id="ARBA00022679"/>
    </source>
</evidence>
<keyword evidence="6 7" id="KW-0472">Membrane</keyword>
<evidence type="ECO:0000313" key="10">
    <source>
        <dbReference type="Proteomes" id="UP000239477"/>
    </source>
</evidence>
<proteinExistence type="inferred from homology"/>
<evidence type="ECO:0000256" key="7">
    <source>
        <dbReference type="SAM" id="Phobius"/>
    </source>
</evidence>
<dbReference type="PANTHER" id="PTHR30576:SF0">
    <property type="entry name" value="UNDECAPRENYL-PHOSPHATE N-ACETYLGALACTOSAMINYL 1-PHOSPHATE TRANSFERASE-RELATED"/>
    <property type="match status" value="1"/>
</dbReference>
<evidence type="ECO:0000256" key="5">
    <source>
        <dbReference type="ARBA" id="ARBA00022989"/>
    </source>
</evidence>
<dbReference type="InterPro" id="IPR036291">
    <property type="entry name" value="NAD(P)-bd_dom_sf"/>
</dbReference>
<dbReference type="Pfam" id="PF02397">
    <property type="entry name" value="Bac_transf"/>
    <property type="match status" value="1"/>
</dbReference>
<feature type="transmembrane region" description="Helical" evidence="7">
    <location>
        <begin position="117"/>
        <end position="141"/>
    </location>
</feature>
<dbReference type="AlphaFoldDB" id="A0A2S0IAD1"/>
<protein>
    <submittedName>
        <fullName evidence="9">Undecaprenyl-phosphate glucose phosphotransferase</fullName>
    </submittedName>
</protein>
<keyword evidence="4 7" id="KW-0812">Transmembrane</keyword>
<feature type="transmembrane region" description="Helical" evidence="7">
    <location>
        <begin position="285"/>
        <end position="305"/>
    </location>
</feature>
<feature type="transmembrane region" description="Helical" evidence="7">
    <location>
        <begin position="21"/>
        <end position="39"/>
    </location>
</feature>
<dbReference type="InterPro" id="IPR017473">
    <property type="entry name" value="Undecaprenyl-P_gluc_Ptfrase"/>
</dbReference>
<evidence type="ECO:0000256" key="6">
    <source>
        <dbReference type="ARBA" id="ARBA00023136"/>
    </source>
</evidence>
<keyword evidence="10" id="KW-1185">Reference proteome</keyword>
<organism evidence="9 10">
    <name type="scientific">Achromobacter spanius</name>
    <dbReference type="NCBI Taxonomy" id="217203"/>
    <lineage>
        <taxon>Bacteria</taxon>
        <taxon>Pseudomonadati</taxon>
        <taxon>Pseudomonadota</taxon>
        <taxon>Betaproteobacteria</taxon>
        <taxon>Burkholderiales</taxon>
        <taxon>Alcaligenaceae</taxon>
        <taxon>Achromobacter</taxon>
    </lineage>
</organism>